<gene>
    <name evidence="9" type="ORF">IAA60_07140</name>
</gene>
<evidence type="ECO:0000256" key="1">
    <source>
        <dbReference type="ARBA" id="ARBA00004651"/>
    </source>
</evidence>
<dbReference type="GO" id="GO:0042121">
    <property type="term" value="P:alginic acid biosynthetic process"/>
    <property type="evidence" value="ECO:0007669"/>
    <property type="project" value="InterPro"/>
</dbReference>
<dbReference type="EMBL" id="DVLU01000070">
    <property type="protein sequence ID" value="HIT85661.1"/>
    <property type="molecule type" value="Genomic_DNA"/>
</dbReference>
<keyword evidence="6 7" id="KW-0472">Membrane</keyword>
<feature type="transmembrane region" description="Helical" evidence="8">
    <location>
        <begin position="302"/>
        <end position="320"/>
    </location>
</feature>
<keyword evidence="4 8" id="KW-0812">Transmembrane</keyword>
<dbReference type="InterPro" id="IPR024194">
    <property type="entry name" value="Ac/AlaTfrase_AlgI/DltB"/>
</dbReference>
<dbReference type="Proteomes" id="UP000824165">
    <property type="component" value="Unassembled WGS sequence"/>
</dbReference>
<feature type="transmembrane region" description="Helical" evidence="8">
    <location>
        <begin position="42"/>
        <end position="65"/>
    </location>
</feature>
<accession>A0A9D1H3Y1</accession>
<dbReference type="InterPro" id="IPR004299">
    <property type="entry name" value="MBOAT_fam"/>
</dbReference>
<evidence type="ECO:0000256" key="2">
    <source>
        <dbReference type="ARBA" id="ARBA00010323"/>
    </source>
</evidence>
<evidence type="ECO:0000256" key="4">
    <source>
        <dbReference type="ARBA" id="ARBA00022692"/>
    </source>
</evidence>
<feature type="transmembrane region" description="Helical" evidence="8">
    <location>
        <begin position="356"/>
        <end position="373"/>
    </location>
</feature>
<reference evidence="9" key="1">
    <citation type="submission" date="2020-10" db="EMBL/GenBank/DDBJ databases">
        <authorList>
            <person name="Gilroy R."/>
        </authorList>
    </citation>
    <scope>NUCLEOTIDE SEQUENCE</scope>
    <source>
        <strain evidence="9">CHK181-108</strain>
    </source>
</reference>
<dbReference type="PANTHER" id="PTHR13285:SF18">
    <property type="entry name" value="PROTEIN-CYSTEINE N-PALMITOYLTRANSFERASE RASP"/>
    <property type="match status" value="1"/>
</dbReference>
<evidence type="ECO:0000256" key="6">
    <source>
        <dbReference type="ARBA" id="ARBA00023136"/>
    </source>
</evidence>
<comment type="caution">
    <text evidence="9">The sequence shown here is derived from an EMBL/GenBank/DDBJ whole genome shotgun (WGS) entry which is preliminary data.</text>
</comment>
<dbReference type="GO" id="GO:0005886">
    <property type="term" value="C:plasma membrane"/>
    <property type="evidence" value="ECO:0007669"/>
    <property type="project" value="UniProtKB-SubCell"/>
</dbReference>
<evidence type="ECO:0000256" key="7">
    <source>
        <dbReference type="PIRNR" id="PIRNR016636"/>
    </source>
</evidence>
<keyword evidence="5 8" id="KW-1133">Transmembrane helix</keyword>
<feature type="transmembrane region" description="Helical" evidence="8">
    <location>
        <begin position="117"/>
        <end position="138"/>
    </location>
</feature>
<dbReference type="PANTHER" id="PTHR13285">
    <property type="entry name" value="ACYLTRANSFERASE"/>
    <property type="match status" value="1"/>
</dbReference>
<dbReference type="InterPro" id="IPR051085">
    <property type="entry name" value="MB_O-acyltransferase"/>
</dbReference>
<keyword evidence="7" id="KW-0808">Transferase</keyword>
<evidence type="ECO:0000256" key="3">
    <source>
        <dbReference type="ARBA" id="ARBA00022475"/>
    </source>
</evidence>
<feature type="transmembrane region" description="Helical" evidence="8">
    <location>
        <begin position="393"/>
        <end position="415"/>
    </location>
</feature>
<name>A0A9D1H3Y1_9FIRM</name>
<proteinExistence type="inferred from homology"/>
<evidence type="ECO:0000256" key="8">
    <source>
        <dbReference type="SAM" id="Phobius"/>
    </source>
</evidence>
<feature type="transmembrane region" description="Helical" evidence="8">
    <location>
        <begin position="77"/>
        <end position="97"/>
    </location>
</feature>
<comment type="subcellular location">
    <subcellularLocation>
        <location evidence="1">Cell membrane</location>
        <topology evidence="1">Multi-pass membrane protein</topology>
    </subcellularLocation>
</comment>
<dbReference type="AlphaFoldDB" id="A0A9D1H3Y1"/>
<organism evidence="9 10">
    <name type="scientific">Candidatus Ornithomonoglobus intestinigallinarum</name>
    <dbReference type="NCBI Taxonomy" id="2840894"/>
    <lineage>
        <taxon>Bacteria</taxon>
        <taxon>Bacillati</taxon>
        <taxon>Bacillota</taxon>
        <taxon>Clostridia</taxon>
        <taxon>Candidatus Ornithomonoglobus</taxon>
    </lineage>
</organism>
<feature type="transmembrane region" description="Helical" evidence="8">
    <location>
        <begin position="326"/>
        <end position="344"/>
    </location>
</feature>
<evidence type="ECO:0000313" key="9">
    <source>
        <dbReference type="EMBL" id="HIT85661.1"/>
    </source>
</evidence>
<dbReference type="PIRSF" id="PIRSF016636">
    <property type="entry name" value="AlgI_DltB"/>
    <property type="match status" value="1"/>
</dbReference>
<dbReference type="InterPro" id="IPR028362">
    <property type="entry name" value="AlgI"/>
</dbReference>
<evidence type="ECO:0000313" key="10">
    <source>
        <dbReference type="Proteomes" id="UP000824165"/>
    </source>
</evidence>
<keyword evidence="7" id="KW-0012">Acyltransferase</keyword>
<feature type="transmembrane region" description="Helical" evidence="8">
    <location>
        <begin position="436"/>
        <end position="457"/>
    </location>
</feature>
<dbReference type="Pfam" id="PF03062">
    <property type="entry name" value="MBOAT"/>
    <property type="match status" value="1"/>
</dbReference>
<comment type="similarity">
    <text evidence="2 7">Belongs to the membrane-bound acyltransferase family.</text>
</comment>
<dbReference type="GO" id="GO:0016746">
    <property type="term" value="F:acyltransferase activity"/>
    <property type="evidence" value="ECO:0007669"/>
    <property type="project" value="UniProtKB-KW"/>
</dbReference>
<sequence length="465" mass="53120">MYFSSLIFLFLYLPAVLACYYVIPFRFRNIFLLLVNLIFYGWGEPVFVIIMALSVTVNYICGYFIEKYRNNTRTAKTFLILSVVISLGFLGVFKYTNFITDILRRIPFLSMLPKTNIALPIGISFYTFQAMSYTIDVYRGDTKAQKSIINFGTYVSFFPQLIAGPIVRYRDIAVQLVERRENLTQFASGIRRFTVGLCKKVLIANQMGVLWDALRPMGAEAGVLGSWVGIIAYAFQIYFDFSAYSDMAIGLGRMFGFEFIENFNYPYISKSITEFWRRWHISLSTWFRDYVYIPLGGNRRGVPRQIFNLFVVWALTGIWHGANVNFLLWGLYFFVLLAAEKFIYGKYLQKLPKAVRLVYAMFFVTVGWVLFYFEDFGELTAFAAQLFTGANGVIGHDALSVTLSFLPLLAAAAVGSTPLLRNIGKRLEGSAIYRSAEIAMCVCALLLCTAALVSQSYNPFLYFRF</sequence>
<reference evidence="9" key="2">
    <citation type="journal article" date="2021" name="PeerJ">
        <title>Extensive microbial diversity within the chicken gut microbiome revealed by metagenomics and culture.</title>
        <authorList>
            <person name="Gilroy R."/>
            <person name="Ravi A."/>
            <person name="Getino M."/>
            <person name="Pursley I."/>
            <person name="Horton D.L."/>
            <person name="Alikhan N.F."/>
            <person name="Baker D."/>
            <person name="Gharbi K."/>
            <person name="Hall N."/>
            <person name="Watson M."/>
            <person name="Adriaenssens E.M."/>
            <person name="Foster-Nyarko E."/>
            <person name="Jarju S."/>
            <person name="Secka A."/>
            <person name="Antonio M."/>
            <person name="Oren A."/>
            <person name="Chaudhuri R.R."/>
            <person name="La Ragione R."/>
            <person name="Hildebrand F."/>
            <person name="Pallen M.J."/>
        </authorList>
    </citation>
    <scope>NUCLEOTIDE SEQUENCE</scope>
    <source>
        <strain evidence="9">CHK181-108</strain>
    </source>
</reference>
<dbReference type="PIRSF" id="PIRSF500217">
    <property type="entry name" value="AlgI"/>
    <property type="match status" value="1"/>
</dbReference>
<evidence type="ECO:0000256" key="5">
    <source>
        <dbReference type="ARBA" id="ARBA00022989"/>
    </source>
</evidence>
<keyword evidence="3 7" id="KW-1003">Cell membrane</keyword>
<protein>
    <submittedName>
        <fullName evidence="9">MBOAT family protein</fullName>
    </submittedName>
</protein>